<comment type="similarity">
    <text evidence="1">Belongs to the protease inhibitor I39 (alpha-2-macroglobulin) family. Bacterial alpha-2-macroglobulin subfamily.</text>
</comment>
<feature type="chain" id="PRO_5004220206" evidence="4">
    <location>
        <begin position="28"/>
        <end position="1651"/>
    </location>
</feature>
<evidence type="ECO:0000313" key="8">
    <source>
        <dbReference type="Proteomes" id="UP000002710"/>
    </source>
</evidence>
<dbReference type="Pfam" id="PF01835">
    <property type="entry name" value="MG2"/>
    <property type="match status" value="1"/>
</dbReference>
<dbReference type="RefSeq" id="WP_011366419.1">
    <property type="nucleotide sequence ID" value="NC_007519.1"/>
</dbReference>
<dbReference type="Pfam" id="PF17962">
    <property type="entry name" value="bMG6"/>
    <property type="match status" value="1"/>
</dbReference>
<dbReference type="InterPro" id="IPR047565">
    <property type="entry name" value="Alpha-macroglob_thiol-ester_cl"/>
</dbReference>
<dbReference type="SUPFAM" id="SSF48239">
    <property type="entry name" value="Terpenoid cyclases/Protein prenyltransferases"/>
    <property type="match status" value="1"/>
</dbReference>
<feature type="domain" description="Alpha-2-macroglobulin" evidence="6">
    <location>
        <begin position="973"/>
        <end position="1061"/>
    </location>
</feature>
<reference evidence="7 8" key="1">
    <citation type="journal article" date="2011" name="J. Bacteriol.">
        <title>Complete genome sequence and updated annotation of Desulfovibrio alaskensis G20.</title>
        <authorList>
            <person name="Hauser L.J."/>
            <person name="Land M.L."/>
            <person name="Brown S.D."/>
            <person name="Larimer F."/>
            <person name="Keller K.L."/>
            <person name="Rapp-Giles B.J."/>
            <person name="Price M.N."/>
            <person name="Lin M."/>
            <person name="Bruce D.C."/>
            <person name="Detter J.C."/>
            <person name="Tapia R."/>
            <person name="Han C.S."/>
            <person name="Goodwin L.A."/>
            <person name="Cheng J.F."/>
            <person name="Pitluck S."/>
            <person name="Copeland A."/>
            <person name="Lucas S."/>
            <person name="Nolan M."/>
            <person name="Lapidus A.L."/>
            <person name="Palumbo A.V."/>
            <person name="Wall J.D."/>
        </authorList>
    </citation>
    <scope>NUCLEOTIDE SEQUENCE [LARGE SCALE GENOMIC DNA]</scope>
    <source>
        <strain evidence="8">ATCC BAA 1058 / DSM 17464 / G20</strain>
    </source>
</reference>
<dbReference type="Pfam" id="PF07703">
    <property type="entry name" value="A2M_BRD"/>
    <property type="match status" value="1"/>
</dbReference>
<dbReference type="InterPro" id="IPR011625">
    <property type="entry name" value="A2M_N_BRD"/>
</dbReference>
<protein>
    <submittedName>
        <fullName evidence="7">Alpha-2-macroglobulin domain protein</fullName>
    </submittedName>
</protein>
<dbReference type="PANTHER" id="PTHR40094">
    <property type="entry name" value="ALPHA-2-MACROGLOBULIN HOMOLOG"/>
    <property type="match status" value="1"/>
</dbReference>
<dbReference type="Pfam" id="PF11974">
    <property type="entry name" value="bMG3"/>
    <property type="match status" value="1"/>
</dbReference>
<feature type="compositionally biased region" description="Polar residues" evidence="3">
    <location>
        <begin position="47"/>
        <end position="63"/>
    </location>
</feature>
<evidence type="ECO:0000313" key="7">
    <source>
        <dbReference type="EMBL" id="ABB37071.2"/>
    </source>
</evidence>
<dbReference type="Pfam" id="PF00207">
    <property type="entry name" value="A2M"/>
    <property type="match status" value="1"/>
</dbReference>
<dbReference type="InterPro" id="IPR008930">
    <property type="entry name" value="Terpenoid_cyclase/PrenylTrfase"/>
</dbReference>
<evidence type="ECO:0000259" key="5">
    <source>
        <dbReference type="SMART" id="SM01359"/>
    </source>
</evidence>
<dbReference type="InterPro" id="IPR041246">
    <property type="entry name" value="Bact_MG10"/>
</dbReference>
<organism evidence="7 8">
    <name type="scientific">Oleidesulfovibrio alaskensis (strain ATCC BAA-1058 / DSM 17464 / G20)</name>
    <name type="common">Desulfovibrio alaskensis</name>
    <dbReference type="NCBI Taxonomy" id="207559"/>
    <lineage>
        <taxon>Bacteria</taxon>
        <taxon>Pseudomonadati</taxon>
        <taxon>Thermodesulfobacteriota</taxon>
        <taxon>Desulfovibrionia</taxon>
        <taxon>Desulfovibrionales</taxon>
        <taxon>Desulfovibrionaceae</taxon>
        <taxon>Oleidesulfovibrio</taxon>
    </lineage>
</organism>
<dbReference type="KEGG" id="dde:Dde_0270"/>
<accession>Q316S5</accession>
<dbReference type="InterPro" id="IPR049120">
    <property type="entry name" value="A2M_bMG2"/>
</dbReference>
<feature type="domain" description="Alpha-2-macroglobulin bait region" evidence="5">
    <location>
        <begin position="771"/>
        <end position="912"/>
    </location>
</feature>
<keyword evidence="2 4" id="KW-0732">Signal</keyword>
<name>Q316S5_OLEA2</name>
<evidence type="ECO:0000256" key="4">
    <source>
        <dbReference type="SAM" id="SignalP"/>
    </source>
</evidence>
<dbReference type="eggNOG" id="COG2373">
    <property type="taxonomic scope" value="Bacteria"/>
</dbReference>
<dbReference type="InterPro" id="IPR021868">
    <property type="entry name" value="Alpha_2_Macroglob_MG3"/>
</dbReference>
<dbReference type="Gene3D" id="1.50.10.20">
    <property type="match status" value="1"/>
</dbReference>
<dbReference type="PANTHER" id="PTHR40094:SF1">
    <property type="entry name" value="UBIQUITIN DOMAIN-CONTAINING PROTEIN"/>
    <property type="match status" value="1"/>
</dbReference>
<sequence length="1651" mass="176627">MTSSARLVSACRVFLCAMLFAALAVLAGCGSDTEERSDRQPSVAHNAATNATSEIPHEQQTVAAQEPPEFSYTGATLAESENGPEICFDFTQALDASGNVSYQDYIRSAAGLTVSRIQAQRMCLTGGKAGDTIAVTLRAGLPAASGDVLASDAEVSISLRNLKPSVNFERGFVLPRGSARGLPVTTVNTENCWLAVLRMPPHAITQVYGDILSGRRFNPWDVVQLNRTQATLAWNGTMQVVPKLNEPVTTLFPVRDVAIRNKPGLYFIIGSPAPLAPSSGTFSYEDLPEEVGGQLVLETDLALTTYQGTDGMTVSVRSYATAQPVSGVTLTLISRNLEELGTAVTDRQGMASFAAGLTRGQGAAEPVLLTAAREDDTALLDLRGTPLDLSDRGIEGRTPIQGVDAYLYTDRGVYRPRETVNLMAMLRTPQGAAVTDAPLTVTVVRPDGKIYRRTTVQRQEQGAAHLPVHLSETALRGRWQATAHIDPQGPPVGEVFFQVEDFVPERLAVSLHTAQSAITPQTPAAVAVQADFLYGAPGNGLQAEAETTLRPDPAPFKGAYAGYLFGDVTARPLRMDNEVPPTDETGKTALQISLADLTAAASARRADTQLLLDQPALADITVRVQEPGGRTTRAAVSVPVLARKEYIGLRPLFRDGYAPVGQPARFEAVCVDAGGRTTGLDNATVTWKRISVSWQWSRTGGSWRYERVERVAETRTEPLAVTADAPARISRMLDWGRYQIEISAPGQKQTVAYTFNVGWGAETDDDRPDRLDVRLDSPLYKAGSQARLHIDSPVAGKATVVIANERVLDVITADIPAGGGTVDLPVRQDWGAGAYALVTLHQPLQQRTGRSPVRAVGVSWIPVDMAEHTLAVSIASPERIRPRSTVSVPVRIQGGAGAHVTLAAVDEGILQLTRFSSPSPDGYFFAKRRLGVTMRDDYGRLIEGEGTTGTIRQGGDMAGASGSLEAVPLRIVSLFSGVVTADSSGLASIPLEIPEFQGRLRLMAVAWNTAGVGSASAHMTVRDPLVQDIILPRFLAPQDTAQATVLLHNLEAAEGTYTVTLAGNGTLSVSPADLKVTLKQGQRILLPVTVSAQGNGQGSISALVQGPEFRADLHRDMTVRPAFGHQTVRSSVTLDPGSSLAIDTALLEKTLLAQGLTTNHILKGTLETSVQAGSVPGADVPSLLRWLDRYPYGCLEQTASRAMPLLYLRQVAAMSGLEETSPAAERIRDAIDRIGDMQNPDGSLNMWPGDTWRADPWTTVYAMDFLTRAALEGHNVPEPVLDGARKYLTAVARSGSYGASPEAMAYAYRVLAQSGVLLTADMRYFHDSSPQLDSTGWASLGRAFDLVGDRPRAASSFDRAGAVIASGVRPQNAQPAPYGTGKRNLAFAVAAAAESGRVQLAAELLQRGGGFGPDNGLMRTTTQEAGWKLLAVHGLLKEAERTQVTLDGRPVTTRGGFSIIRLPESAFLQSGGSAPALGNAGEGIAWVTTAFDFALAAPRPAVTHKSLSLKREYLTFEGQPVDTATVRRNDRFIVRLTLRALQSQHRQIVVQDLLPAGLEVESIIPQNNAAQPWLKPTAASLLQRQDDRVVAVYDFERLPWNNARGREPLVAAYIVRAVTAGSFTIPPASAEDMYDPQFAVRGEAGSMTIAP</sequence>
<dbReference type="InterPro" id="IPR041462">
    <property type="entry name" value="Bact_A2M_MG6"/>
</dbReference>
<dbReference type="SMART" id="SM01419">
    <property type="entry name" value="Thiol-ester_cl"/>
    <property type="match status" value="1"/>
</dbReference>
<dbReference type="PROSITE" id="PS51257">
    <property type="entry name" value="PROKAR_LIPOPROTEIN"/>
    <property type="match status" value="1"/>
</dbReference>
<keyword evidence="8" id="KW-1185">Reference proteome</keyword>
<gene>
    <name evidence="7" type="ordered locus">Dde_0270</name>
</gene>
<feature type="signal peptide" evidence="4">
    <location>
        <begin position="1"/>
        <end position="27"/>
    </location>
</feature>
<dbReference type="HOGENOM" id="CLU_000965_1_0_7"/>
<dbReference type="InterPro" id="IPR001599">
    <property type="entry name" value="Macroglobln_a2"/>
</dbReference>
<proteinExistence type="inferred from homology"/>
<evidence type="ECO:0000256" key="1">
    <source>
        <dbReference type="ARBA" id="ARBA00010556"/>
    </source>
</evidence>
<evidence type="ECO:0000256" key="2">
    <source>
        <dbReference type="ARBA" id="ARBA00022729"/>
    </source>
</evidence>
<dbReference type="GO" id="GO:0004866">
    <property type="term" value="F:endopeptidase inhibitor activity"/>
    <property type="evidence" value="ECO:0007669"/>
    <property type="project" value="InterPro"/>
</dbReference>
<dbReference type="EMBL" id="CP000112">
    <property type="protein sequence ID" value="ABB37071.2"/>
    <property type="molecule type" value="Genomic_DNA"/>
</dbReference>
<dbReference type="STRING" id="207559.Dde_0270"/>
<dbReference type="SMART" id="SM01360">
    <property type="entry name" value="A2M"/>
    <property type="match status" value="1"/>
</dbReference>
<dbReference type="PIRSF" id="PIRSF038980">
    <property type="entry name" value="A2M_bac"/>
    <property type="match status" value="1"/>
</dbReference>
<evidence type="ECO:0000259" key="6">
    <source>
        <dbReference type="SMART" id="SM01360"/>
    </source>
</evidence>
<dbReference type="Pfam" id="PF21142">
    <property type="entry name" value="A2M_bMG2"/>
    <property type="match status" value="1"/>
</dbReference>
<dbReference type="InterPro" id="IPR002890">
    <property type="entry name" value="MG2"/>
</dbReference>
<dbReference type="InterPro" id="IPR026284">
    <property type="entry name" value="A2MG_proteobact"/>
</dbReference>
<feature type="region of interest" description="Disordered" evidence="3">
    <location>
        <begin position="34"/>
        <end position="66"/>
    </location>
</feature>
<dbReference type="Gene3D" id="2.60.40.1930">
    <property type="match status" value="1"/>
</dbReference>
<dbReference type="CDD" id="cd02891">
    <property type="entry name" value="A2M_like"/>
    <property type="match status" value="1"/>
</dbReference>
<dbReference type="Proteomes" id="UP000002710">
    <property type="component" value="Chromosome"/>
</dbReference>
<dbReference type="Pfam" id="PF17972">
    <property type="entry name" value="bMG5"/>
    <property type="match status" value="1"/>
</dbReference>
<dbReference type="InterPro" id="IPR051802">
    <property type="entry name" value="YfhM-like"/>
</dbReference>
<dbReference type="Pfam" id="PF17973">
    <property type="entry name" value="bMG10"/>
    <property type="match status" value="1"/>
</dbReference>
<evidence type="ECO:0000256" key="3">
    <source>
        <dbReference type="SAM" id="MobiDB-lite"/>
    </source>
</evidence>
<dbReference type="SMART" id="SM01359">
    <property type="entry name" value="A2M_N_2"/>
    <property type="match status" value="1"/>
</dbReference>
<dbReference type="InterPro" id="IPR041203">
    <property type="entry name" value="Bact_A2M_MG5"/>
</dbReference>